<dbReference type="InterPro" id="IPR007094">
    <property type="entry name" value="RNA-dir_pol_PSvirus"/>
</dbReference>
<dbReference type="InterPro" id="IPR043502">
    <property type="entry name" value="DNA/RNA_pol_sf"/>
</dbReference>
<protein>
    <submittedName>
        <fullName evidence="5">RdRp</fullName>
    </submittedName>
</protein>
<evidence type="ECO:0000259" key="4">
    <source>
        <dbReference type="PROSITE" id="PS50507"/>
    </source>
</evidence>
<accession>A0A1L3KLG9</accession>
<dbReference type="SUPFAM" id="SSF56672">
    <property type="entry name" value="DNA/RNA polymerases"/>
    <property type="match status" value="1"/>
</dbReference>
<dbReference type="Gene3D" id="3.30.70.270">
    <property type="match status" value="1"/>
</dbReference>
<dbReference type="EMBL" id="KX884111">
    <property type="protein sequence ID" value="APG78224.1"/>
    <property type="molecule type" value="Genomic_RNA"/>
</dbReference>
<keyword evidence="2" id="KW-0548">Nucleotidyltransferase</keyword>
<keyword evidence="3" id="KW-0693">Viral RNA replication</keyword>
<reference evidence="5" key="1">
    <citation type="journal article" date="2016" name="Nature">
        <title>Redefining the invertebrate RNA virosphere.</title>
        <authorList>
            <person name="Shi M."/>
            <person name="Lin X.D."/>
            <person name="Tian J.H."/>
            <person name="Chen L.J."/>
            <person name="Chen X."/>
            <person name="Li C.X."/>
            <person name="Qin X.C."/>
            <person name="Li J."/>
            <person name="Cao J.P."/>
            <person name="Eden J.S."/>
            <person name="Buchmann J."/>
            <person name="Wang W."/>
            <person name="Xu J."/>
            <person name="Holmes E.C."/>
            <person name="Zhang Y.Z."/>
        </authorList>
    </citation>
    <scope>NUCLEOTIDE SEQUENCE</scope>
    <source>
        <strain evidence="5">QCM950973</strain>
    </source>
</reference>
<feature type="domain" description="RdRp catalytic" evidence="4">
    <location>
        <begin position="224"/>
        <end position="357"/>
    </location>
</feature>
<name>A0A1L3KLG9_9VIRU</name>
<evidence type="ECO:0000256" key="2">
    <source>
        <dbReference type="ARBA" id="ARBA00022695"/>
    </source>
</evidence>
<dbReference type="InterPro" id="IPR043128">
    <property type="entry name" value="Rev_trsase/Diguanyl_cyclase"/>
</dbReference>
<evidence type="ECO:0000256" key="3">
    <source>
        <dbReference type="ARBA" id="ARBA00022953"/>
    </source>
</evidence>
<dbReference type="GO" id="GO:0003968">
    <property type="term" value="F:RNA-directed RNA polymerase activity"/>
    <property type="evidence" value="ECO:0007669"/>
    <property type="project" value="InterPro"/>
</dbReference>
<dbReference type="GO" id="GO:0006351">
    <property type="term" value="P:DNA-templated transcription"/>
    <property type="evidence" value="ECO:0007669"/>
    <property type="project" value="InterPro"/>
</dbReference>
<organism evidence="5">
    <name type="scientific">Hubei partiti-like virus 4</name>
    <dbReference type="NCBI Taxonomy" id="1923047"/>
    <lineage>
        <taxon>Viruses</taxon>
        <taxon>Riboviria</taxon>
    </lineage>
</organism>
<dbReference type="GO" id="GO:0003723">
    <property type="term" value="F:RNA binding"/>
    <property type="evidence" value="ECO:0007669"/>
    <property type="project" value="InterPro"/>
</dbReference>
<sequence length="541" mass="62289">METLPPGESFLFNYQPSRIDRNALYAMNQVFSKDKVSEVRTKYHRAKLNLEDLKSDLMEYAVPKAHRTHTNAYYAAVQSVIEDLEPSERLIPLTHGAVTKHENFPSTKSAGLPYKQMGIPTKGDAISNPDTLLEIQKEWYAIEAGHDVELPDAAVFARAQICSRDTNKIRATWGYPLSVYLTEGQYFYPILEHLKNLPNPIIAYGVEIGNGGMEFINSMTEVKGSYLIGDWKRFDKTIPAWLIRDAFKVLETWIDFTKVRDSEGNIWPVREYRSRRRWRKLVDYFIMTPCRLSNGERFRKIGGVPSGSCFTNVIDSIINAIVMRYLVYQLTGDLPLADIYLGDDSCLFLAQPINMDEFAELAKEQFSMIFNVDKSYITTNPANIHFLGYLNFQGYPAKPADTIVASTIYPERPVRNKLETISRLIGQAYSCFDPHYASCFFKAANILIDEEAFELSFVESIIHDHPQWFKYLQTLGIDPRTIRIVRPKHDDLVLITSPGPCRRKWKFRMRDPHALFLQFQDREWDEEDDAPDSNESGYVSQ</sequence>
<proteinExistence type="predicted"/>
<evidence type="ECO:0000256" key="1">
    <source>
        <dbReference type="ARBA" id="ARBA00022679"/>
    </source>
</evidence>
<dbReference type="GO" id="GO:0039694">
    <property type="term" value="P:viral RNA genome replication"/>
    <property type="evidence" value="ECO:0007669"/>
    <property type="project" value="InterPro"/>
</dbReference>
<dbReference type="InterPro" id="IPR001205">
    <property type="entry name" value="RNA-dir_pol_C"/>
</dbReference>
<dbReference type="PROSITE" id="PS50507">
    <property type="entry name" value="RDRP_SSRNA_POS"/>
    <property type="match status" value="1"/>
</dbReference>
<keyword evidence="1" id="KW-0808">Transferase</keyword>
<dbReference type="Pfam" id="PF00680">
    <property type="entry name" value="RdRP_1"/>
    <property type="match status" value="1"/>
</dbReference>
<evidence type="ECO:0000313" key="5">
    <source>
        <dbReference type="EMBL" id="APG78224.1"/>
    </source>
</evidence>